<evidence type="ECO:0000313" key="3">
    <source>
        <dbReference type="Proteomes" id="UP000037923"/>
    </source>
</evidence>
<accession>A0A0N0DRQ1</accession>
<feature type="compositionally biased region" description="Low complexity" evidence="1">
    <location>
        <begin position="303"/>
        <end position="317"/>
    </location>
</feature>
<sequence length="656" mass="71463">MRTIFEEVARSSTSLPYAALAAGPRLRSAAERRGAVAQSSTGDFTVERVQAERVPGADVCLSLPPDATEVLVVTLNDLAPHRNALAAAEAGMWWVDRCMAEVSTAAGAARLVCCVRVKEMNVRRLYLYSSADVGEAVLASVGAGSTAGVRRLRVPNAPFALQMDRMAELWDVQLSPSVTRRIVEVDVRSCLRWRQAEVNQLITSLNAPLRAVRVTTVSLPAIALLRRFYASLRVLHLNRCSAAIFHDAHGLVTYDDEEVEEEETRTDSAPNSAETSGKIPPPPPAPRAPLSVKSRKATKVAAAASKAGKAAKGSAGSFPAPRPRRNKLVLPLPAGATPVLEELHISASLRRALPRWIQQCLYLERLSLSGCCYTNLDALRGLTGLREVTLESCNRLAAFDVFCGFTQLRAISIQHCAMLRSISWLPRLAGALRSLTLHQHSSSSLILPEGAASGGLGIGLDCLQLLDISLPDMIRLTPLVHRAARMLRELTLFNCSSVEDFAALPPLPSLEKVCITHNRHMQNLKWLRGSPLLTELRATQCLHLSSLAGIGSCRKLHVLEVTGAVRLKDINGLESCTALAYVDLSQCRLLTNVSLLGHLKHLHKVLLRGCMQLSKDFEWLSECPALDYLMVPHSSWYVAASERLQQLNRSGSVSLQ</sequence>
<name>A0A0N0DRQ1_LEPPY</name>
<organism evidence="2 3">
    <name type="scientific">Leptomonas pyrrhocoris</name>
    <name type="common">Firebug parasite</name>
    <dbReference type="NCBI Taxonomy" id="157538"/>
    <lineage>
        <taxon>Eukaryota</taxon>
        <taxon>Discoba</taxon>
        <taxon>Euglenozoa</taxon>
        <taxon>Kinetoplastea</taxon>
        <taxon>Metakinetoplastina</taxon>
        <taxon>Trypanosomatida</taxon>
        <taxon>Trypanosomatidae</taxon>
        <taxon>Leishmaniinae</taxon>
        <taxon>Leptomonas</taxon>
    </lineage>
</organism>
<feature type="region of interest" description="Disordered" evidence="1">
    <location>
        <begin position="303"/>
        <end position="322"/>
    </location>
</feature>
<reference evidence="2 3" key="1">
    <citation type="submission" date="2015-07" db="EMBL/GenBank/DDBJ databases">
        <title>High-quality genome of monoxenous trypanosomatid Leptomonas pyrrhocoris.</title>
        <authorList>
            <person name="Flegontov P."/>
            <person name="Butenko A."/>
            <person name="Firsov S."/>
            <person name="Vlcek C."/>
            <person name="Logacheva M.D."/>
            <person name="Field M."/>
            <person name="Filatov D."/>
            <person name="Flegontova O."/>
            <person name="Gerasimov E."/>
            <person name="Jackson A.P."/>
            <person name="Kelly S."/>
            <person name="Opperdoes F."/>
            <person name="O'Reilly A."/>
            <person name="Votypka J."/>
            <person name="Yurchenko V."/>
            <person name="Lukes J."/>
        </authorList>
    </citation>
    <scope>NUCLEOTIDE SEQUENCE [LARGE SCALE GENOMIC DNA]</scope>
    <source>
        <strain evidence="2">H10</strain>
    </source>
</reference>
<evidence type="ECO:0000313" key="2">
    <source>
        <dbReference type="EMBL" id="KPA74784.1"/>
    </source>
</evidence>
<evidence type="ECO:0000256" key="1">
    <source>
        <dbReference type="SAM" id="MobiDB-lite"/>
    </source>
</evidence>
<protein>
    <recommendedName>
        <fullName evidence="4">Leucine-rich repeat protein (LRRP)</fullName>
    </recommendedName>
</protein>
<evidence type="ECO:0008006" key="4">
    <source>
        <dbReference type="Google" id="ProtNLM"/>
    </source>
</evidence>
<keyword evidence="3" id="KW-1185">Reference proteome</keyword>
<dbReference type="PANTHER" id="PTHR13382">
    <property type="entry name" value="MITOCHONDRIAL ATP SYNTHASE COUPLING FACTOR B"/>
    <property type="match status" value="1"/>
</dbReference>
<comment type="caution">
    <text evidence="2">The sequence shown here is derived from an EMBL/GenBank/DDBJ whole genome shotgun (WGS) entry which is preliminary data.</text>
</comment>
<proteinExistence type="predicted"/>
<dbReference type="OrthoDB" id="10257471at2759"/>
<dbReference type="RefSeq" id="XP_015653223.1">
    <property type="nucleotide sequence ID" value="XM_015808332.1"/>
</dbReference>
<dbReference type="VEuPathDB" id="TriTrypDB:LpyrH10_28_1000"/>
<dbReference type="OMA" id="MWWVDRC"/>
<dbReference type="InterPro" id="IPR032675">
    <property type="entry name" value="LRR_dom_sf"/>
</dbReference>
<dbReference type="SUPFAM" id="SSF52058">
    <property type="entry name" value="L domain-like"/>
    <property type="match status" value="1"/>
</dbReference>
<dbReference type="AlphaFoldDB" id="A0A0N0DRQ1"/>
<dbReference type="Gene3D" id="3.80.10.10">
    <property type="entry name" value="Ribonuclease Inhibitor"/>
    <property type="match status" value="2"/>
</dbReference>
<dbReference type="InterPro" id="IPR050648">
    <property type="entry name" value="F-box_LRR-repeat"/>
</dbReference>
<dbReference type="EMBL" id="LGTL01000028">
    <property type="protein sequence ID" value="KPA74784.1"/>
    <property type="molecule type" value="Genomic_DNA"/>
</dbReference>
<dbReference type="GO" id="GO:0005737">
    <property type="term" value="C:cytoplasm"/>
    <property type="evidence" value="ECO:0007669"/>
    <property type="project" value="TreeGrafter"/>
</dbReference>
<feature type="region of interest" description="Disordered" evidence="1">
    <location>
        <begin position="256"/>
        <end position="293"/>
    </location>
</feature>
<dbReference type="Proteomes" id="UP000037923">
    <property type="component" value="Unassembled WGS sequence"/>
</dbReference>
<dbReference type="GeneID" id="26909350"/>
<gene>
    <name evidence="2" type="ORF">ABB37_09067</name>
</gene>